<dbReference type="AlphaFoldDB" id="A0A5C8ZD05"/>
<evidence type="ECO:0000256" key="3">
    <source>
        <dbReference type="ARBA" id="ARBA00023125"/>
    </source>
</evidence>
<dbReference type="GO" id="GO:0032993">
    <property type="term" value="C:protein-DNA complex"/>
    <property type="evidence" value="ECO:0007669"/>
    <property type="project" value="TreeGrafter"/>
</dbReference>
<dbReference type="InterPro" id="IPR005119">
    <property type="entry name" value="LysR_subst-bd"/>
</dbReference>
<evidence type="ECO:0000313" key="8">
    <source>
        <dbReference type="Proteomes" id="UP000321234"/>
    </source>
</evidence>
<accession>A0A5C8ZD05</accession>
<dbReference type="OrthoDB" id="4131546at2"/>
<keyword evidence="8" id="KW-1185">Reference proteome</keyword>
<feature type="region of interest" description="Disordered" evidence="5">
    <location>
        <begin position="181"/>
        <end position="202"/>
    </location>
</feature>
<proteinExistence type="inferred from homology"/>
<feature type="domain" description="HTH lysR-type" evidence="6">
    <location>
        <begin position="6"/>
        <end position="63"/>
    </location>
</feature>
<evidence type="ECO:0000256" key="2">
    <source>
        <dbReference type="ARBA" id="ARBA00023015"/>
    </source>
</evidence>
<keyword evidence="2" id="KW-0805">Transcription regulation</keyword>
<dbReference type="PROSITE" id="PS50931">
    <property type="entry name" value="HTH_LYSR"/>
    <property type="match status" value="1"/>
</dbReference>
<dbReference type="Gene3D" id="1.10.10.10">
    <property type="entry name" value="Winged helix-like DNA-binding domain superfamily/Winged helix DNA-binding domain"/>
    <property type="match status" value="1"/>
</dbReference>
<gene>
    <name evidence="7" type="ORF">FMM08_12660</name>
</gene>
<protein>
    <submittedName>
        <fullName evidence="7">LysR family transcriptional regulator</fullName>
    </submittedName>
</protein>
<dbReference type="GO" id="GO:0003677">
    <property type="term" value="F:DNA binding"/>
    <property type="evidence" value="ECO:0007669"/>
    <property type="project" value="UniProtKB-KW"/>
</dbReference>
<comment type="similarity">
    <text evidence="1">Belongs to the LysR transcriptional regulatory family.</text>
</comment>
<evidence type="ECO:0000313" key="7">
    <source>
        <dbReference type="EMBL" id="TXR55687.1"/>
    </source>
</evidence>
<dbReference type="Pfam" id="PF03466">
    <property type="entry name" value="LysR_substrate"/>
    <property type="match status" value="2"/>
</dbReference>
<dbReference type="InterPro" id="IPR036388">
    <property type="entry name" value="WH-like_DNA-bd_sf"/>
</dbReference>
<name>A0A5C8ZD05_9ACTN</name>
<keyword evidence="4" id="KW-0804">Transcription</keyword>
<reference evidence="7 8" key="1">
    <citation type="submission" date="2019-07" db="EMBL/GenBank/DDBJ databases">
        <title>Quadrisphaera sp. strain DD2A genome sequencing and assembly.</title>
        <authorList>
            <person name="Kim I."/>
        </authorList>
    </citation>
    <scope>NUCLEOTIDE SEQUENCE [LARGE SCALE GENOMIC DNA]</scope>
    <source>
        <strain evidence="7 8">DD2A</strain>
    </source>
</reference>
<dbReference type="Pfam" id="PF00126">
    <property type="entry name" value="HTH_1"/>
    <property type="match status" value="1"/>
</dbReference>
<dbReference type="PANTHER" id="PTHR30346:SF29">
    <property type="entry name" value="LYSR SUBSTRATE-BINDING"/>
    <property type="match status" value="1"/>
</dbReference>
<dbReference type="SUPFAM" id="SSF46785">
    <property type="entry name" value="Winged helix' DNA-binding domain"/>
    <property type="match status" value="1"/>
</dbReference>
<evidence type="ECO:0000256" key="5">
    <source>
        <dbReference type="SAM" id="MobiDB-lite"/>
    </source>
</evidence>
<dbReference type="EMBL" id="VKAC01000007">
    <property type="protein sequence ID" value="TXR55687.1"/>
    <property type="molecule type" value="Genomic_DNA"/>
</dbReference>
<comment type="caution">
    <text evidence="7">The sequence shown here is derived from an EMBL/GenBank/DDBJ whole genome shotgun (WGS) entry which is preliminary data.</text>
</comment>
<evidence type="ECO:0000259" key="6">
    <source>
        <dbReference type="PROSITE" id="PS50931"/>
    </source>
</evidence>
<evidence type="ECO:0000256" key="1">
    <source>
        <dbReference type="ARBA" id="ARBA00009437"/>
    </source>
</evidence>
<evidence type="ECO:0000256" key="4">
    <source>
        <dbReference type="ARBA" id="ARBA00023163"/>
    </source>
</evidence>
<dbReference type="PANTHER" id="PTHR30346">
    <property type="entry name" value="TRANSCRIPTIONAL DUAL REGULATOR HCAR-RELATED"/>
    <property type="match status" value="1"/>
</dbReference>
<keyword evidence="3" id="KW-0238">DNA-binding</keyword>
<dbReference type="SUPFAM" id="SSF53850">
    <property type="entry name" value="Periplasmic binding protein-like II"/>
    <property type="match status" value="1"/>
</dbReference>
<dbReference type="InterPro" id="IPR036390">
    <property type="entry name" value="WH_DNA-bd_sf"/>
</dbReference>
<dbReference type="Proteomes" id="UP000321234">
    <property type="component" value="Unassembled WGS sequence"/>
</dbReference>
<dbReference type="GO" id="GO:0003700">
    <property type="term" value="F:DNA-binding transcription factor activity"/>
    <property type="evidence" value="ECO:0007669"/>
    <property type="project" value="InterPro"/>
</dbReference>
<dbReference type="Gene3D" id="3.40.190.10">
    <property type="entry name" value="Periplasmic binding protein-like II"/>
    <property type="match status" value="2"/>
</dbReference>
<dbReference type="InterPro" id="IPR000847">
    <property type="entry name" value="LysR_HTH_N"/>
</dbReference>
<sequence length="323" mass="34054">MIGAVIDPWKLRMLVQLDALGTVRAVAESLHLSPSTVSQQLAALEREVRAPLLERSGRRVRLTEAGRVLAARGRDLLAGMASARAELDALDGEPTGTVRLAAFQSAVAPLCLPAVATLRVSHPRLHVELAELEPHEAPGALLTDTADVVVTTTDDPRYPWSAELEVVPVGSDPLVLLLPPDHPLAQAPTPQTPQTTPSASSATAPVDLAACADEWWACDRPGSYMDDQVRRLCGAAGFAPRVAARFSTYLLLVQHVAAGLAVGVLPALAVPQDGRVAVRQLAAPAHREVAAVLRRGARRRAGVAAVLEALLDHPPVPGLSALR</sequence>
<organism evidence="7 8">
    <name type="scientific">Quadrisphaera setariae</name>
    <dbReference type="NCBI Taxonomy" id="2593304"/>
    <lineage>
        <taxon>Bacteria</taxon>
        <taxon>Bacillati</taxon>
        <taxon>Actinomycetota</taxon>
        <taxon>Actinomycetes</taxon>
        <taxon>Kineosporiales</taxon>
        <taxon>Kineosporiaceae</taxon>
        <taxon>Quadrisphaera</taxon>
    </lineage>
</organism>